<reference evidence="1 2" key="1">
    <citation type="journal article" date="2017" name="Genome Biol. Evol.">
        <title>Phytophthora megakarya and P. palmivora, closely related causal agents of cacao black pod rot, underwent increases in genome sizes and gene numbers by different mechanisms.</title>
        <authorList>
            <person name="Ali S.S."/>
            <person name="Shao J."/>
            <person name="Lary D.J."/>
            <person name="Kronmiller B."/>
            <person name="Shen D."/>
            <person name="Strem M.D."/>
            <person name="Amoako-Attah I."/>
            <person name="Akrofi A.Y."/>
            <person name="Begoude B.A."/>
            <person name="Ten Hoopen G.M."/>
            <person name="Coulibaly K."/>
            <person name="Kebe B.I."/>
            <person name="Melnick R.L."/>
            <person name="Guiltinan M.J."/>
            <person name="Tyler B.M."/>
            <person name="Meinhardt L.W."/>
            <person name="Bailey B.A."/>
        </authorList>
    </citation>
    <scope>NUCLEOTIDE SEQUENCE [LARGE SCALE GENOMIC DNA]</scope>
    <source>
        <strain evidence="2">sbr112.9</strain>
    </source>
</reference>
<gene>
    <name evidence="1" type="ORF">PHPALM_15575</name>
</gene>
<sequence length="82" mass="9691">MAFVCSAIYNDNSGAAFRKLMDRFLAYSDGKSGEFRKRNAVMRYYRKCHYLKRVQGNMIAKEPMCNKQDSRCFMDDIYYEAT</sequence>
<organism evidence="1 2">
    <name type="scientific">Phytophthora palmivora</name>
    <dbReference type="NCBI Taxonomy" id="4796"/>
    <lineage>
        <taxon>Eukaryota</taxon>
        <taxon>Sar</taxon>
        <taxon>Stramenopiles</taxon>
        <taxon>Oomycota</taxon>
        <taxon>Peronosporomycetes</taxon>
        <taxon>Peronosporales</taxon>
        <taxon>Peronosporaceae</taxon>
        <taxon>Phytophthora</taxon>
    </lineage>
</organism>
<comment type="caution">
    <text evidence="1">The sequence shown here is derived from an EMBL/GenBank/DDBJ whole genome shotgun (WGS) entry which is preliminary data.</text>
</comment>
<name>A0A2P4XRV3_9STRA</name>
<evidence type="ECO:0000313" key="2">
    <source>
        <dbReference type="Proteomes" id="UP000237271"/>
    </source>
</evidence>
<protein>
    <submittedName>
        <fullName evidence="1">Uncharacterized protein</fullName>
    </submittedName>
</protein>
<proteinExistence type="predicted"/>
<keyword evidence="2" id="KW-1185">Reference proteome</keyword>
<dbReference type="AlphaFoldDB" id="A0A2P4XRV3"/>
<dbReference type="EMBL" id="NCKW01008292">
    <property type="protein sequence ID" value="POM68284.1"/>
    <property type="molecule type" value="Genomic_DNA"/>
</dbReference>
<evidence type="ECO:0000313" key="1">
    <source>
        <dbReference type="EMBL" id="POM68284.1"/>
    </source>
</evidence>
<dbReference type="Proteomes" id="UP000237271">
    <property type="component" value="Unassembled WGS sequence"/>
</dbReference>
<accession>A0A2P4XRV3</accession>